<dbReference type="PANTHER" id="PTHR21661">
    <property type="entry name" value="EPOXIDE HYDROLASE 1-RELATED"/>
    <property type="match status" value="1"/>
</dbReference>
<proteinExistence type="inferred from homology"/>
<dbReference type="HOGENOM" id="CLU_019414_0_1_11"/>
<protein>
    <submittedName>
        <fullName evidence="6">Epoxide hydrolase domain protein</fullName>
    </submittedName>
</protein>
<name>C8XE51_NAKMY</name>
<evidence type="ECO:0000256" key="1">
    <source>
        <dbReference type="ARBA" id="ARBA00010088"/>
    </source>
</evidence>
<dbReference type="InterPro" id="IPR029058">
    <property type="entry name" value="AB_hydrolase_fold"/>
</dbReference>
<dbReference type="PIRSF" id="PIRSF001112">
    <property type="entry name" value="Epoxide_hydrolase"/>
    <property type="match status" value="1"/>
</dbReference>
<organism evidence="6 7">
    <name type="scientific">Nakamurella multipartita (strain ATCC 700099 / DSM 44233 / CIP 104796 / JCM 9543 / NBRC 105858 / Y-104)</name>
    <name type="common">Microsphaera multipartita</name>
    <dbReference type="NCBI Taxonomy" id="479431"/>
    <lineage>
        <taxon>Bacteria</taxon>
        <taxon>Bacillati</taxon>
        <taxon>Actinomycetota</taxon>
        <taxon>Actinomycetes</taxon>
        <taxon>Nakamurellales</taxon>
        <taxon>Nakamurellaceae</taxon>
        <taxon>Nakamurella</taxon>
    </lineage>
</organism>
<evidence type="ECO:0000256" key="2">
    <source>
        <dbReference type="ARBA" id="ARBA00022797"/>
    </source>
</evidence>
<evidence type="ECO:0000256" key="3">
    <source>
        <dbReference type="ARBA" id="ARBA00022801"/>
    </source>
</evidence>
<feature type="active site" description="Proton donor" evidence="4">
    <location>
        <position position="339"/>
    </location>
</feature>
<evidence type="ECO:0000313" key="6">
    <source>
        <dbReference type="EMBL" id="ACV79754.1"/>
    </source>
</evidence>
<dbReference type="InterPro" id="IPR000639">
    <property type="entry name" value="Epox_hydrolase-like"/>
</dbReference>
<dbReference type="STRING" id="479431.Namu_3427"/>
<dbReference type="eggNOG" id="COG0596">
    <property type="taxonomic scope" value="Bacteria"/>
</dbReference>
<feature type="domain" description="Epoxide hydrolase N-terminal" evidence="5">
    <location>
        <begin position="10"/>
        <end position="117"/>
    </location>
</feature>
<dbReference type="InParanoid" id="C8XE51"/>
<dbReference type="InterPro" id="IPR016292">
    <property type="entry name" value="Epoxide_hydrolase"/>
</dbReference>
<dbReference type="Proteomes" id="UP000002218">
    <property type="component" value="Chromosome"/>
</dbReference>
<keyword evidence="2" id="KW-0058">Aromatic hydrocarbons catabolism</keyword>
<dbReference type="SUPFAM" id="SSF53474">
    <property type="entry name" value="alpha/beta-Hydrolases"/>
    <property type="match status" value="1"/>
</dbReference>
<dbReference type="PRINTS" id="PR00412">
    <property type="entry name" value="EPOXHYDRLASE"/>
</dbReference>
<dbReference type="RefSeq" id="WP_015748620.1">
    <property type="nucleotide sequence ID" value="NC_013235.1"/>
</dbReference>
<dbReference type="AlphaFoldDB" id="C8XE51"/>
<gene>
    <name evidence="6" type="ordered locus">Namu_3427</name>
</gene>
<evidence type="ECO:0000256" key="4">
    <source>
        <dbReference type="PIRSR" id="PIRSR001112-1"/>
    </source>
</evidence>
<feature type="active site" description="Nucleophile" evidence="4">
    <location>
        <position position="188"/>
    </location>
</feature>
<dbReference type="InterPro" id="IPR010497">
    <property type="entry name" value="Epoxide_hydro_N"/>
</dbReference>
<reference evidence="6 7" key="2">
    <citation type="journal article" date="2010" name="Stand. Genomic Sci.">
        <title>Complete genome sequence of Nakamurella multipartita type strain (Y-104).</title>
        <authorList>
            <person name="Tice H."/>
            <person name="Mayilraj S."/>
            <person name="Sims D."/>
            <person name="Lapidus A."/>
            <person name="Nolan M."/>
            <person name="Lucas S."/>
            <person name="Glavina Del Rio T."/>
            <person name="Copeland A."/>
            <person name="Cheng J.F."/>
            <person name="Meincke L."/>
            <person name="Bruce D."/>
            <person name="Goodwin L."/>
            <person name="Pitluck S."/>
            <person name="Ivanova N."/>
            <person name="Mavromatis K."/>
            <person name="Ovchinnikova G."/>
            <person name="Pati A."/>
            <person name="Chen A."/>
            <person name="Palaniappan K."/>
            <person name="Land M."/>
            <person name="Hauser L."/>
            <person name="Chang Y.J."/>
            <person name="Jeffries C.D."/>
            <person name="Detter J.C."/>
            <person name="Brettin T."/>
            <person name="Rohde M."/>
            <person name="Goker M."/>
            <person name="Bristow J."/>
            <person name="Eisen J.A."/>
            <person name="Markowitz V."/>
            <person name="Hugenholtz P."/>
            <person name="Kyrpides N.C."/>
            <person name="Klenk H.P."/>
            <person name="Chen F."/>
        </authorList>
    </citation>
    <scope>NUCLEOTIDE SEQUENCE [LARGE SCALE GENOMIC DNA]</scope>
    <source>
        <strain evidence="7">ATCC 700099 / DSM 44233 / CIP 104796 / JCM 9543 / NBRC 105858 / Y-104</strain>
    </source>
</reference>
<comment type="similarity">
    <text evidence="1">Belongs to the peptidase S33 family.</text>
</comment>
<evidence type="ECO:0000259" key="5">
    <source>
        <dbReference type="Pfam" id="PF06441"/>
    </source>
</evidence>
<evidence type="ECO:0000313" key="7">
    <source>
        <dbReference type="Proteomes" id="UP000002218"/>
    </source>
</evidence>
<keyword evidence="3 6" id="KW-0378">Hydrolase</keyword>
<dbReference type="KEGG" id="nml:Namu_3427"/>
<dbReference type="Pfam" id="PF06441">
    <property type="entry name" value="EHN"/>
    <property type="match status" value="1"/>
</dbReference>
<dbReference type="GO" id="GO:0004301">
    <property type="term" value="F:epoxide hydrolase activity"/>
    <property type="evidence" value="ECO:0007669"/>
    <property type="project" value="TreeGrafter"/>
</dbReference>
<reference evidence="7" key="1">
    <citation type="submission" date="2009-09" db="EMBL/GenBank/DDBJ databases">
        <title>The complete genome of Nakamurella multipartita DSM 44233.</title>
        <authorList>
            <consortium name="US DOE Joint Genome Institute (JGI-PGF)"/>
            <person name="Lucas S."/>
            <person name="Copeland A."/>
            <person name="Lapidus A."/>
            <person name="Glavina del Rio T."/>
            <person name="Dalin E."/>
            <person name="Tice H."/>
            <person name="Bruce D."/>
            <person name="Goodwin L."/>
            <person name="Pitluck S."/>
            <person name="Kyrpides N."/>
            <person name="Mavromatis K."/>
            <person name="Ivanova N."/>
            <person name="Ovchinnikova G."/>
            <person name="Sims D."/>
            <person name="Meincke L."/>
            <person name="Brettin T."/>
            <person name="Detter J.C."/>
            <person name="Han C."/>
            <person name="Larimer F."/>
            <person name="Land M."/>
            <person name="Hauser L."/>
            <person name="Markowitz V."/>
            <person name="Cheng J.-F."/>
            <person name="Hugenholtz P."/>
            <person name="Woyke T."/>
            <person name="Wu D."/>
            <person name="Klenk H.-P."/>
            <person name="Eisen J.A."/>
        </authorList>
    </citation>
    <scope>NUCLEOTIDE SEQUENCE [LARGE SCALE GENOMIC DNA]</scope>
    <source>
        <strain evidence="7">ATCC 700099 / DSM 44233 / CIP 104796 / JCM 9543 / NBRC 105858 / Y-104</strain>
    </source>
</reference>
<dbReference type="Gene3D" id="3.40.50.1820">
    <property type="entry name" value="alpha/beta hydrolase"/>
    <property type="match status" value="1"/>
</dbReference>
<sequence length="417" mass="47740">MPATSSGEVKDFTIAIDDDALKDMNERLRRTRFPQDFGNDDWRYGYNTAYHRQLIDYWINEYDWRDVERRMNELPHYKIDLMGVPLHFIHVRGKQVPGGPAPMPLLIHHGWPWTFWDLRKVIGPLTDPAAYGGNAADSFDVVLISLPGYGFSSPLTETGWNWWHTADLENTLMKQVLGYEKYAVAGGDWGALVTQQHGHKYEEDVFGIYTHFPAQMSHYLFEHPDKPADVDFDPVLGLPAADQYGEGEEGWFERGKLFVGNESGYGEMQLTKPQTLASLFADSPAGQLAWITEKRYFWGLAERGVGTAAFEQVWPKEDLVTTAAVYFLTNTGGTSSRYYWECRNNPWKPSHSNFPVVGAPTAVAIYPGEIYKPPIKWTKQYFNLQQYRVHDQGGHFAPLEVPSIYVDDVATFFRQFR</sequence>
<dbReference type="PANTHER" id="PTHR21661:SF35">
    <property type="entry name" value="EPOXIDE HYDROLASE"/>
    <property type="match status" value="1"/>
</dbReference>
<keyword evidence="7" id="KW-1185">Reference proteome</keyword>
<accession>C8XE51</accession>
<dbReference type="GO" id="GO:0097176">
    <property type="term" value="P:epoxide metabolic process"/>
    <property type="evidence" value="ECO:0007669"/>
    <property type="project" value="TreeGrafter"/>
</dbReference>
<feature type="active site" description="Proton acceptor" evidence="4">
    <location>
        <position position="395"/>
    </location>
</feature>
<dbReference type="EMBL" id="CP001737">
    <property type="protein sequence ID" value="ACV79754.1"/>
    <property type="molecule type" value="Genomic_DNA"/>
</dbReference>